<dbReference type="PANTHER" id="PTHR22946:SF9">
    <property type="entry name" value="POLYKETIDE TRANSFERASE AF380"/>
    <property type="match status" value="1"/>
</dbReference>
<sequence length="289" mass="30440">MHLNAIAACLMATAQQSLKSHILLTATAVFTVAAVNAIPSVEAASAPPIGGGYANAIAIPVNDPAVKEIAGALFKPEGTGPFPAVVYMSGCNGLNFPPEIRQEKRVIDNNLSKGIATLIVDPFTARGEKDGACDKLDVPGFTRGGNDAVAAVKLLKSMPDINPAKIFLQGYSYGAIASLYATDTNTPGDHDTAIAGLITYYPYCYDNVSPSVPTLVLIGEKDDWTPAAACQAVKGNVNFDLVVYPGATHGFTEPFEQPFDVDGHHLAHDEAATKDAEQRVEAFIDSHLK</sequence>
<dbReference type="RefSeq" id="WP_111200090.1">
    <property type="nucleotide sequence ID" value="NZ_QKVK01000011.1"/>
</dbReference>
<keyword evidence="1" id="KW-0378">Hydrolase</keyword>
<comment type="caution">
    <text evidence="3">The sequence shown here is derived from an EMBL/GenBank/DDBJ whole genome shotgun (WGS) entry which is preliminary data.</text>
</comment>
<dbReference type="Gene3D" id="3.40.50.1820">
    <property type="entry name" value="alpha/beta hydrolase"/>
    <property type="match status" value="1"/>
</dbReference>
<reference evidence="4" key="1">
    <citation type="submission" date="2018-06" db="EMBL/GenBank/DDBJ databases">
        <title>Aestuariibacter litoralis strain KCTC 52945T.</title>
        <authorList>
            <person name="Li X."/>
            <person name="Salam N."/>
            <person name="Li J.-L."/>
            <person name="Chen Y.-M."/>
            <person name="Yang Z.-W."/>
            <person name="Zhang L.-Y."/>
            <person name="Han M.-X."/>
            <person name="Xiao M."/>
            <person name="Li W.-J."/>
        </authorList>
    </citation>
    <scope>NUCLEOTIDE SEQUENCE [LARGE SCALE GENOMIC DNA]</scope>
    <source>
        <strain evidence="4">KCTC 52945</strain>
    </source>
</reference>
<keyword evidence="4" id="KW-1185">Reference proteome</keyword>
<dbReference type="InterPro" id="IPR029058">
    <property type="entry name" value="AB_hydrolase_fold"/>
</dbReference>
<evidence type="ECO:0000259" key="2">
    <source>
        <dbReference type="Pfam" id="PF01738"/>
    </source>
</evidence>
<dbReference type="EMBL" id="QKVK01000011">
    <property type="protein sequence ID" value="PZF75384.1"/>
    <property type="molecule type" value="Genomic_DNA"/>
</dbReference>
<name>A0A2W2B511_9HYPH</name>
<dbReference type="PANTHER" id="PTHR22946">
    <property type="entry name" value="DIENELACTONE HYDROLASE DOMAIN-CONTAINING PROTEIN-RELATED"/>
    <property type="match status" value="1"/>
</dbReference>
<accession>A0A2W2B511</accession>
<dbReference type="GO" id="GO:0052689">
    <property type="term" value="F:carboxylic ester hydrolase activity"/>
    <property type="evidence" value="ECO:0007669"/>
    <property type="project" value="UniProtKB-ARBA"/>
</dbReference>
<evidence type="ECO:0000256" key="1">
    <source>
        <dbReference type="ARBA" id="ARBA00022801"/>
    </source>
</evidence>
<evidence type="ECO:0000313" key="4">
    <source>
        <dbReference type="Proteomes" id="UP000248795"/>
    </source>
</evidence>
<dbReference type="Proteomes" id="UP000248795">
    <property type="component" value="Unassembled WGS sequence"/>
</dbReference>
<feature type="domain" description="Dienelactone hydrolase" evidence="2">
    <location>
        <begin position="69"/>
        <end position="286"/>
    </location>
</feature>
<evidence type="ECO:0000313" key="3">
    <source>
        <dbReference type="EMBL" id="PZF75384.1"/>
    </source>
</evidence>
<gene>
    <name evidence="3" type="ORF">DK847_18830</name>
</gene>
<organism evidence="3 4">
    <name type="scientific">Aestuariivirga litoralis</name>
    <dbReference type="NCBI Taxonomy" id="2650924"/>
    <lineage>
        <taxon>Bacteria</taxon>
        <taxon>Pseudomonadati</taxon>
        <taxon>Pseudomonadota</taxon>
        <taxon>Alphaproteobacteria</taxon>
        <taxon>Hyphomicrobiales</taxon>
        <taxon>Aestuariivirgaceae</taxon>
        <taxon>Aestuariivirga</taxon>
    </lineage>
</organism>
<dbReference type="Pfam" id="PF01738">
    <property type="entry name" value="DLH"/>
    <property type="match status" value="1"/>
</dbReference>
<proteinExistence type="predicted"/>
<protein>
    <recommendedName>
        <fullName evidence="2">Dienelactone hydrolase domain-containing protein</fullName>
    </recommendedName>
</protein>
<dbReference type="InterPro" id="IPR002925">
    <property type="entry name" value="Dienelactn_hydro"/>
</dbReference>
<dbReference type="AlphaFoldDB" id="A0A2W2B511"/>
<dbReference type="InterPro" id="IPR050261">
    <property type="entry name" value="FrsA_esterase"/>
</dbReference>
<dbReference type="SUPFAM" id="SSF53474">
    <property type="entry name" value="alpha/beta-Hydrolases"/>
    <property type="match status" value="1"/>
</dbReference>